<evidence type="ECO:0000313" key="2">
    <source>
        <dbReference type="Proteomes" id="UP001312865"/>
    </source>
</evidence>
<accession>A0ABU8HBW2</accession>
<dbReference type="InterPro" id="IPR008930">
    <property type="entry name" value="Terpenoid_cyclase/PrenylTrfase"/>
</dbReference>
<comment type="caution">
    <text evidence="1">The sequence shown here is derived from an EMBL/GenBank/DDBJ whole genome shotgun (WGS) entry which is preliminary data.</text>
</comment>
<dbReference type="Proteomes" id="UP001312865">
    <property type="component" value="Unassembled WGS sequence"/>
</dbReference>
<protein>
    <submittedName>
        <fullName evidence="1">Uncharacterized protein</fullName>
    </submittedName>
</protein>
<evidence type="ECO:0000313" key="1">
    <source>
        <dbReference type="EMBL" id="MEI5906803.1"/>
    </source>
</evidence>
<organism evidence="1 2">
    <name type="scientific">Bacillus spongiae</name>
    <dbReference type="NCBI Taxonomy" id="2683610"/>
    <lineage>
        <taxon>Bacteria</taxon>
        <taxon>Bacillati</taxon>
        <taxon>Bacillota</taxon>
        <taxon>Bacilli</taxon>
        <taxon>Bacillales</taxon>
        <taxon>Bacillaceae</taxon>
        <taxon>Bacillus</taxon>
    </lineage>
</organism>
<dbReference type="SUPFAM" id="SSF48239">
    <property type="entry name" value="Terpenoid cyclases/Protein prenyltransferases"/>
    <property type="match status" value="1"/>
</dbReference>
<keyword evidence="2" id="KW-1185">Reference proteome</keyword>
<dbReference type="RefSeq" id="WP_336586230.1">
    <property type="nucleotide sequence ID" value="NZ_JBBAXC010000004.1"/>
</dbReference>
<name>A0ABU8HBW2_9BACI</name>
<sequence length="295" mass="34917">MNSGRFSVIQKYIMTEGRELEKAMWRLQFAEGSEEDFLTELARYQNDDGGFGKGLEPDIRCELSSAIASTVALQLLSQYKVSSEHTMVKKVIRYLLDTFNKEKMGWDIVPQEVEWYPRAPWWNYREQQEAWGNPNAEILGFLYEFSELVPPSLIDSLTDHALTYLQSLEQFEFHEFLCFHRLIERVPVEVAEKMEKKFIEMMNSCVTIDREKWSDYCLQPIDFVQSPASAFYDQFVDVWRENLQFRLHLQEENGSWTPMWTWGNQYEKVWEVAKKDWTSVLTLKNALLLKENNPL</sequence>
<gene>
    <name evidence="1" type="ORF">WAK64_06990</name>
</gene>
<dbReference type="EMBL" id="JBBAXC010000004">
    <property type="protein sequence ID" value="MEI5906803.1"/>
    <property type="molecule type" value="Genomic_DNA"/>
</dbReference>
<proteinExistence type="predicted"/>
<reference evidence="1 2" key="1">
    <citation type="journal article" date="2018" name="J. Microbiol.">
        <title>Bacillus spongiae sp. nov., isolated from sponge of Jeju Island.</title>
        <authorList>
            <person name="Lee G.E."/>
            <person name="Im W.T."/>
            <person name="Park J.S."/>
        </authorList>
    </citation>
    <scope>NUCLEOTIDE SEQUENCE [LARGE SCALE GENOMIC DNA]</scope>
    <source>
        <strain evidence="1 2">135PIL107-10</strain>
    </source>
</reference>